<protein>
    <submittedName>
        <fullName evidence="3">Uncharacterized protein</fullName>
    </submittedName>
</protein>
<sequence length="191" mass="21284">MLRQINTNCASSSSIATTSATMAPTDDLIFSRAYECRYGYSYSYSRNGCYRNSWSYWGRWLVAGIVIFFFLIFFMCCLISRRRKSRGVKPVYGTGWMAAKPWGQNNNNNQAYNYGNQGGYNQGYNQGGYQPNNGGYNAPPAYGQQQQPQYTGTTFNANDGYYGQNAGVQHPEGTYQRDGGYSAPPGPPPGK</sequence>
<feature type="transmembrane region" description="Helical" evidence="2">
    <location>
        <begin position="60"/>
        <end position="79"/>
    </location>
</feature>
<dbReference type="AlphaFoldDB" id="A0A098DNU2"/>
<dbReference type="PANTHER" id="PTHR28187">
    <property type="entry name" value="PROTEIN RCR1-RELATED"/>
    <property type="match status" value="1"/>
</dbReference>
<dbReference type="Pfam" id="PF12273">
    <property type="entry name" value="RCR"/>
    <property type="match status" value="1"/>
</dbReference>
<feature type="compositionally biased region" description="Low complexity" evidence="1">
    <location>
        <begin position="134"/>
        <end position="154"/>
    </location>
</feature>
<proteinExistence type="predicted"/>
<gene>
    <name evidence="3" type="primary">FG07072.1</name>
</gene>
<accession>A0A0E0S9C1</accession>
<dbReference type="EnsemblFungi" id="CEF83034">
    <property type="protein sequence ID" value="CEF83034"/>
    <property type="gene ID" value="FGRRES_07072_M"/>
</dbReference>
<accession>A0A098DNU2</accession>
<keyword evidence="2" id="KW-1133">Transmembrane helix</keyword>
<dbReference type="PANTHER" id="PTHR28187:SF1">
    <property type="entry name" value="PROTEIN RCR1-RELATED"/>
    <property type="match status" value="1"/>
</dbReference>
<keyword evidence="2" id="KW-0812">Transmembrane</keyword>
<dbReference type="GO" id="GO:0016192">
    <property type="term" value="P:vesicle-mediated transport"/>
    <property type="evidence" value="ECO:0007669"/>
    <property type="project" value="TreeGrafter"/>
</dbReference>
<reference evidence="3" key="1">
    <citation type="journal article" date="2007" name="Science">
        <title>The Fusarium graminearum genome reveals a link between localized polymorphism and pathogen specialization.</title>
        <authorList>
            <person name="Cuomo C.A."/>
            <person name="Gueldener U."/>
            <person name="Xu J.-R."/>
            <person name="Trail F."/>
            <person name="Turgeon B.G."/>
            <person name="Di Pietro A."/>
            <person name="Walton J.D."/>
            <person name="Ma L.-J."/>
            <person name="Baker S.E."/>
            <person name="Rep M."/>
            <person name="Adam G."/>
            <person name="Antoniw J."/>
            <person name="Baldwin T."/>
            <person name="Calvo S.E."/>
            <person name="Chang Y.-L."/>
            <person name="DeCaprio D."/>
            <person name="Gale L.R."/>
            <person name="Gnerre S."/>
            <person name="Goswami R.S."/>
            <person name="Hammond-Kosack K."/>
            <person name="Harris L.J."/>
            <person name="Hilburn K."/>
            <person name="Kennell J.C."/>
            <person name="Kroken S."/>
            <person name="Magnuson J.K."/>
            <person name="Mannhaupt G."/>
            <person name="Mauceli E.W."/>
            <person name="Mewes H.-W."/>
            <person name="Mitterbauer R."/>
            <person name="Muehlbauer G."/>
            <person name="Muensterkoetter M."/>
            <person name="Nelson D."/>
            <person name="O'Donnell K."/>
            <person name="Ouellet T."/>
            <person name="Qi W."/>
            <person name="Quesneville H."/>
            <person name="Roncero M.I.G."/>
            <person name="Seong K.-Y."/>
            <person name="Tetko I.V."/>
            <person name="Urban M."/>
            <person name="Waalwijk C."/>
            <person name="Ward T.J."/>
            <person name="Yao J."/>
            <person name="Birren B.W."/>
            <person name="Kistler H.C."/>
        </authorList>
    </citation>
    <scope>NUCLEOTIDE SEQUENCE [LARGE SCALE GENOMIC DNA]</scope>
    <source>
        <strain evidence="3">PH-1 / ATCC MYA-4620 / FGSC 9075 / NRRL 31084</strain>
    </source>
</reference>
<dbReference type="InterPro" id="IPR020999">
    <property type="entry name" value="Chitin_synth_reg_RCR"/>
</dbReference>
<evidence type="ECO:0000256" key="1">
    <source>
        <dbReference type="SAM" id="MobiDB-lite"/>
    </source>
</evidence>
<reference evidence="3" key="3">
    <citation type="submission" date="2017-01" db="UniProtKB">
        <authorList>
            <consortium name="EnsemblFungi"/>
        </authorList>
    </citation>
    <scope>IDENTIFICATION</scope>
    <source>
        <strain evidence="3">PH-1 / ATCC MYA-4620 / FGSC 9075 / NRRL 31084</strain>
    </source>
</reference>
<keyword evidence="2" id="KW-0472">Membrane</keyword>
<dbReference type="EMBL" id="HG970335">
    <property type="status" value="NOT_ANNOTATED_CDS"/>
    <property type="molecule type" value="Genomic_DNA"/>
</dbReference>
<reference evidence="3" key="2">
    <citation type="journal article" date="2010" name="Nature">
        <title>Comparative genomics reveals mobile pathogenicity chromosomes in Fusarium.</title>
        <authorList>
            <person name="Ma L.J."/>
            <person name="van der Does H.C."/>
            <person name="Borkovich K.A."/>
            <person name="Coleman J.J."/>
            <person name="Daboussi M.J."/>
            <person name="Di Pietro A."/>
            <person name="Dufresne M."/>
            <person name="Freitag M."/>
            <person name="Grabherr M."/>
            <person name="Henrissat B."/>
            <person name="Houterman P.M."/>
            <person name="Kang S."/>
            <person name="Shim W.B."/>
            <person name="Woloshuk C."/>
            <person name="Xie X."/>
            <person name="Xu J.R."/>
            <person name="Antoniw J."/>
            <person name="Baker S.E."/>
            <person name="Bluhm B.H."/>
            <person name="Breakspear A."/>
            <person name="Brown D.W."/>
            <person name="Butchko R.A."/>
            <person name="Chapman S."/>
            <person name="Coulson R."/>
            <person name="Coutinho P.M."/>
            <person name="Danchin E.G."/>
            <person name="Diener A."/>
            <person name="Gale L.R."/>
            <person name="Gardiner D.M."/>
            <person name="Goff S."/>
            <person name="Hammond-Kosack K.E."/>
            <person name="Hilburn K."/>
            <person name="Hua-Van A."/>
            <person name="Jonkers W."/>
            <person name="Kazan K."/>
            <person name="Kodira C.D."/>
            <person name="Koehrsen M."/>
            <person name="Kumar L."/>
            <person name="Lee Y.H."/>
            <person name="Li L."/>
            <person name="Manners J.M."/>
            <person name="Miranda-Saavedra D."/>
            <person name="Mukherjee M."/>
            <person name="Park G."/>
            <person name="Park J."/>
            <person name="Park S.Y."/>
            <person name="Proctor R.H."/>
            <person name="Regev A."/>
            <person name="Ruiz-Roldan M.C."/>
            <person name="Sain D."/>
            <person name="Sakthikumar S."/>
            <person name="Sykes S."/>
            <person name="Schwartz D.C."/>
            <person name="Turgeon B.G."/>
            <person name="Wapinski I."/>
            <person name="Yoder O."/>
            <person name="Young S."/>
            <person name="Zeng Q."/>
            <person name="Zhou S."/>
            <person name="Galagan J."/>
            <person name="Cuomo C.A."/>
            <person name="Kistler H.C."/>
            <person name="Rep M."/>
        </authorList>
    </citation>
    <scope>GENOME REANNOTATION</scope>
    <source>
        <strain evidence="3">PH-1 / ATCC MYA-4620 / FGSC 9075 / NRRL 31084</strain>
    </source>
</reference>
<organism evidence="3">
    <name type="scientific">Gibberella zeae (strain ATCC MYA-4620 / CBS 123657 / FGSC 9075 / NRRL 31084 / PH-1)</name>
    <name type="common">Wheat head blight fungus</name>
    <name type="synonym">Fusarium graminearum</name>
    <dbReference type="NCBI Taxonomy" id="229533"/>
    <lineage>
        <taxon>Eukaryota</taxon>
        <taxon>Fungi</taxon>
        <taxon>Dikarya</taxon>
        <taxon>Ascomycota</taxon>
        <taxon>Pezizomycotina</taxon>
        <taxon>Sordariomycetes</taxon>
        <taxon>Hypocreomycetidae</taxon>
        <taxon>Hypocreales</taxon>
        <taxon>Nectriaceae</taxon>
        <taxon>Fusarium</taxon>
    </lineage>
</organism>
<feature type="region of interest" description="Disordered" evidence="1">
    <location>
        <begin position="134"/>
        <end position="191"/>
    </location>
</feature>
<evidence type="ECO:0000313" key="3">
    <source>
        <dbReference type="EnsemblFungi" id="CEF83034"/>
    </source>
</evidence>
<name>A0A098DNU2_GIBZE</name>
<evidence type="ECO:0000256" key="2">
    <source>
        <dbReference type="SAM" id="Phobius"/>
    </source>
</evidence>